<dbReference type="Pfam" id="PF03922">
    <property type="entry name" value="OmpW"/>
    <property type="match status" value="1"/>
</dbReference>
<organism evidence="2 3">
    <name type="scientific">Salinisphaera hydrothermalis (strain C41B8)</name>
    <dbReference type="NCBI Taxonomy" id="1304275"/>
    <lineage>
        <taxon>Bacteria</taxon>
        <taxon>Pseudomonadati</taxon>
        <taxon>Pseudomonadota</taxon>
        <taxon>Gammaproteobacteria</taxon>
        <taxon>Salinisphaerales</taxon>
        <taxon>Salinisphaeraceae</taxon>
        <taxon>Salinisphaera</taxon>
    </lineage>
</organism>
<name>A0A084IJB8_SALHC</name>
<feature type="chain" id="PRO_5001776519" evidence="1">
    <location>
        <begin position="25"/>
        <end position="228"/>
    </location>
</feature>
<reference evidence="2 3" key="1">
    <citation type="submission" date="2013-03" db="EMBL/GenBank/DDBJ databases">
        <title>Salinisphaera hydrothermalis C41B8 Genome Sequencing.</title>
        <authorList>
            <person name="Li C."/>
            <person name="Lai Q."/>
            <person name="Shao Z."/>
        </authorList>
    </citation>
    <scope>NUCLEOTIDE SEQUENCE [LARGE SCALE GENOMIC DNA]</scope>
    <source>
        <strain evidence="2 3">C41B8</strain>
    </source>
</reference>
<gene>
    <name evidence="2" type="ORF">C41B8_13185</name>
</gene>
<dbReference type="InterPro" id="IPR011250">
    <property type="entry name" value="OMP/PagP_B-barrel"/>
</dbReference>
<dbReference type="GO" id="GO:0019867">
    <property type="term" value="C:outer membrane"/>
    <property type="evidence" value="ECO:0007669"/>
    <property type="project" value="InterPro"/>
</dbReference>
<dbReference type="RefSeq" id="WP_037339066.1">
    <property type="nucleotide sequence ID" value="NZ_APNK01000022.1"/>
</dbReference>
<evidence type="ECO:0000313" key="2">
    <source>
        <dbReference type="EMBL" id="KEZ76802.1"/>
    </source>
</evidence>
<dbReference type="Gene3D" id="2.40.160.20">
    <property type="match status" value="1"/>
</dbReference>
<dbReference type="STRING" id="1304275.C41B8_13185"/>
<evidence type="ECO:0000256" key="1">
    <source>
        <dbReference type="SAM" id="SignalP"/>
    </source>
</evidence>
<accession>A0A084IJB8</accession>
<dbReference type="GO" id="GO:0055085">
    <property type="term" value="P:transmembrane transport"/>
    <property type="evidence" value="ECO:0007669"/>
    <property type="project" value="TreeGrafter"/>
</dbReference>
<dbReference type="eggNOG" id="COG3047">
    <property type="taxonomic scope" value="Bacteria"/>
</dbReference>
<keyword evidence="3" id="KW-1185">Reference proteome</keyword>
<feature type="signal peptide" evidence="1">
    <location>
        <begin position="1"/>
        <end position="24"/>
    </location>
</feature>
<dbReference type="PANTHER" id="PTHR36920:SF1">
    <property type="entry name" value="OUTER MEMBRANE PROTEIN W"/>
    <property type="match status" value="1"/>
</dbReference>
<sequence length="228" mass="24025">MNQKTIIGAGAGLALALGMTAANAAPAWQAGDIIVRGGATWVVPDEKTHGKSGTLAPALQGTHVSVGNDVKPSVTLAYMLTDHIDVELLGAWPFKHDVSLSGGALGGTRLGSIKHLPPTLSVDYHFNTGTPFSPYVGVGMNYTIFFDEHVDDQAKAAGVTSLDLSNSFGPAAQVGLDYLIGDHWLVNANVRYLQIDTNAHVRTAGGGRTKVNLDINPWVYTAAVGYRF</sequence>
<dbReference type="Proteomes" id="UP000028302">
    <property type="component" value="Unassembled WGS sequence"/>
</dbReference>
<dbReference type="EMBL" id="APNK01000022">
    <property type="protein sequence ID" value="KEZ76802.1"/>
    <property type="molecule type" value="Genomic_DNA"/>
</dbReference>
<dbReference type="SUPFAM" id="SSF56925">
    <property type="entry name" value="OMPA-like"/>
    <property type="match status" value="1"/>
</dbReference>
<dbReference type="AlphaFoldDB" id="A0A084IJB8"/>
<keyword evidence="1" id="KW-0732">Signal</keyword>
<comment type="caution">
    <text evidence="2">The sequence shown here is derived from an EMBL/GenBank/DDBJ whole genome shotgun (WGS) entry which is preliminary data.</text>
</comment>
<dbReference type="PANTHER" id="PTHR36920">
    <property type="match status" value="1"/>
</dbReference>
<evidence type="ECO:0000313" key="3">
    <source>
        <dbReference type="Proteomes" id="UP000028302"/>
    </source>
</evidence>
<dbReference type="InterPro" id="IPR005618">
    <property type="entry name" value="OMPW"/>
</dbReference>
<proteinExistence type="predicted"/>
<dbReference type="PATRIC" id="fig|1304275.5.peg.2693"/>
<protein>
    <submittedName>
        <fullName evidence="2">OmpW family protein</fullName>
    </submittedName>
</protein>
<dbReference type="OrthoDB" id="9807574at2"/>